<protein>
    <recommendedName>
        <fullName evidence="4">OTU domain-containing protein</fullName>
    </recommendedName>
</protein>
<evidence type="ECO:0008006" key="4">
    <source>
        <dbReference type="Google" id="ProtNLM"/>
    </source>
</evidence>
<gene>
    <name evidence="2" type="ORF">VP01_9321g1</name>
</gene>
<dbReference type="VEuPathDB" id="FungiDB:VP01_9321g1"/>
<proteinExistence type="predicted"/>
<dbReference type="EMBL" id="LAVV01014962">
    <property type="protein sequence ID" value="KNZ44275.1"/>
    <property type="molecule type" value="Genomic_DNA"/>
</dbReference>
<name>A0A0L6U914_9BASI</name>
<feature type="compositionally biased region" description="Polar residues" evidence="1">
    <location>
        <begin position="1"/>
        <end position="17"/>
    </location>
</feature>
<sequence length="75" mass="8359">PTCSSSINKKTSQSTSSRRIKPPPEASHLIPEIPSMAQDYIVKIFDIKANGHCGFRAIEHAMERGQEAYMGIRKD</sequence>
<comment type="caution">
    <text evidence="2">The sequence shown here is derived from an EMBL/GenBank/DDBJ whole genome shotgun (WGS) entry which is preliminary data.</text>
</comment>
<feature type="non-terminal residue" evidence="2">
    <location>
        <position position="1"/>
    </location>
</feature>
<evidence type="ECO:0000256" key="1">
    <source>
        <dbReference type="SAM" id="MobiDB-lite"/>
    </source>
</evidence>
<evidence type="ECO:0000313" key="2">
    <source>
        <dbReference type="EMBL" id="KNZ44275.1"/>
    </source>
</evidence>
<keyword evidence="3" id="KW-1185">Reference proteome</keyword>
<organism evidence="2 3">
    <name type="scientific">Puccinia sorghi</name>
    <dbReference type="NCBI Taxonomy" id="27349"/>
    <lineage>
        <taxon>Eukaryota</taxon>
        <taxon>Fungi</taxon>
        <taxon>Dikarya</taxon>
        <taxon>Basidiomycota</taxon>
        <taxon>Pucciniomycotina</taxon>
        <taxon>Pucciniomycetes</taxon>
        <taxon>Pucciniales</taxon>
        <taxon>Pucciniaceae</taxon>
        <taxon>Puccinia</taxon>
    </lineage>
</organism>
<evidence type="ECO:0000313" key="3">
    <source>
        <dbReference type="Proteomes" id="UP000037035"/>
    </source>
</evidence>
<feature type="region of interest" description="Disordered" evidence="1">
    <location>
        <begin position="1"/>
        <end position="32"/>
    </location>
</feature>
<accession>A0A0L6U914</accession>
<dbReference type="OrthoDB" id="2379842at2759"/>
<feature type="non-terminal residue" evidence="2">
    <location>
        <position position="75"/>
    </location>
</feature>
<dbReference type="Proteomes" id="UP000037035">
    <property type="component" value="Unassembled WGS sequence"/>
</dbReference>
<dbReference type="AlphaFoldDB" id="A0A0L6U914"/>
<reference evidence="2 3" key="1">
    <citation type="submission" date="2015-08" db="EMBL/GenBank/DDBJ databases">
        <title>Next Generation Sequencing and Analysis of the Genome of Puccinia sorghi L Schw, the Causal Agent of Maize Common Rust.</title>
        <authorList>
            <person name="Rochi L."/>
            <person name="Burguener G."/>
            <person name="Darino M."/>
            <person name="Turjanski A."/>
            <person name="Kreff E."/>
            <person name="Dieguez M.J."/>
            <person name="Sacco F."/>
        </authorList>
    </citation>
    <scope>NUCLEOTIDE SEQUENCE [LARGE SCALE GENOMIC DNA]</scope>
    <source>
        <strain evidence="2 3">RO10H11247</strain>
    </source>
</reference>